<accession>A0ABV9MEI1</accession>
<comment type="caution">
    <text evidence="1">The sequence shown here is derived from an EMBL/GenBank/DDBJ whole genome shotgun (WGS) entry which is preliminary data.</text>
</comment>
<dbReference type="EMBL" id="JBHSGL010000015">
    <property type="protein sequence ID" value="MFC4714276.1"/>
    <property type="molecule type" value="Genomic_DNA"/>
</dbReference>
<protein>
    <submittedName>
        <fullName evidence="1">Uncharacterized protein</fullName>
    </submittedName>
</protein>
<reference evidence="2" key="1">
    <citation type="journal article" date="2019" name="Int. J. Syst. Evol. Microbiol.">
        <title>The Global Catalogue of Microorganisms (GCM) 10K type strain sequencing project: providing services to taxonomists for standard genome sequencing and annotation.</title>
        <authorList>
            <consortium name="The Broad Institute Genomics Platform"/>
            <consortium name="The Broad Institute Genome Sequencing Center for Infectious Disease"/>
            <person name="Wu L."/>
            <person name="Ma J."/>
        </authorList>
    </citation>
    <scope>NUCLEOTIDE SEQUENCE [LARGE SCALE GENOMIC DNA]</scope>
    <source>
        <strain evidence="2">CGMCC 1.12151</strain>
    </source>
</reference>
<evidence type="ECO:0000313" key="2">
    <source>
        <dbReference type="Proteomes" id="UP001595932"/>
    </source>
</evidence>
<name>A0ABV9MEI1_9BACL</name>
<organism evidence="1 2">
    <name type="scientific">Planococcus dechangensis</name>
    <dbReference type="NCBI Taxonomy" id="1176255"/>
    <lineage>
        <taxon>Bacteria</taxon>
        <taxon>Bacillati</taxon>
        <taxon>Bacillota</taxon>
        <taxon>Bacilli</taxon>
        <taxon>Bacillales</taxon>
        <taxon>Caryophanaceae</taxon>
        <taxon>Planococcus</taxon>
    </lineage>
</organism>
<gene>
    <name evidence="1" type="ORF">ACFO5U_15605</name>
</gene>
<dbReference type="RefSeq" id="WP_377280001.1">
    <property type="nucleotide sequence ID" value="NZ_JBHSGL010000015.1"/>
</dbReference>
<sequence>MKKTFDVTHEGRHILVENRWFQGEKLYVDGELQDENLGLSFRGDLNGKMKSTDGFKNIKVAVGGFYKIHCKVFVENELIYSSEK</sequence>
<dbReference type="Proteomes" id="UP001595932">
    <property type="component" value="Unassembled WGS sequence"/>
</dbReference>
<keyword evidence="2" id="KW-1185">Reference proteome</keyword>
<proteinExistence type="predicted"/>
<evidence type="ECO:0000313" key="1">
    <source>
        <dbReference type="EMBL" id="MFC4714276.1"/>
    </source>
</evidence>